<evidence type="ECO:0000313" key="2">
    <source>
        <dbReference type="Proteomes" id="UP001500187"/>
    </source>
</evidence>
<organism evidence="1 2">
    <name type="scientific">Rothia endophytica</name>
    <dbReference type="NCBI Taxonomy" id="1324766"/>
    <lineage>
        <taxon>Bacteria</taxon>
        <taxon>Bacillati</taxon>
        <taxon>Actinomycetota</taxon>
        <taxon>Actinomycetes</taxon>
        <taxon>Micrococcales</taxon>
        <taxon>Micrococcaceae</taxon>
        <taxon>Rothia</taxon>
    </lineage>
</organism>
<proteinExistence type="predicted"/>
<comment type="caution">
    <text evidence="1">The sequence shown here is derived from an EMBL/GenBank/DDBJ whole genome shotgun (WGS) entry which is preliminary data.</text>
</comment>
<accession>A0ABP9BWF6</accession>
<dbReference type="Proteomes" id="UP001500187">
    <property type="component" value="Unassembled WGS sequence"/>
</dbReference>
<gene>
    <name evidence="1" type="ORF">GCM10023352_20360</name>
</gene>
<sequence length="59" mass="6565">MTDVLPTPPLRLLILTMLAKLVSASHKWLLGLSSMLPNNRILPEDKSKADGQTTDVFYI</sequence>
<protein>
    <submittedName>
        <fullName evidence="1">Uncharacterized protein</fullName>
    </submittedName>
</protein>
<reference evidence="2" key="1">
    <citation type="journal article" date="2019" name="Int. J. Syst. Evol. Microbiol.">
        <title>The Global Catalogue of Microorganisms (GCM) 10K type strain sequencing project: providing services to taxonomists for standard genome sequencing and annotation.</title>
        <authorList>
            <consortium name="The Broad Institute Genomics Platform"/>
            <consortium name="The Broad Institute Genome Sequencing Center for Infectious Disease"/>
            <person name="Wu L."/>
            <person name="Ma J."/>
        </authorList>
    </citation>
    <scope>NUCLEOTIDE SEQUENCE [LARGE SCALE GENOMIC DNA]</scope>
    <source>
        <strain evidence="2">JCM 18541</strain>
    </source>
</reference>
<evidence type="ECO:0000313" key="1">
    <source>
        <dbReference type="EMBL" id="GAA4800264.1"/>
    </source>
</evidence>
<name>A0ABP9BWF6_9MICC</name>
<keyword evidence="2" id="KW-1185">Reference proteome</keyword>
<dbReference type="EMBL" id="BAABKP010000006">
    <property type="protein sequence ID" value="GAA4800264.1"/>
    <property type="molecule type" value="Genomic_DNA"/>
</dbReference>